<dbReference type="PANTHER" id="PTHR43737">
    <property type="entry name" value="BLL7424 PROTEIN"/>
    <property type="match status" value="1"/>
</dbReference>
<sequence length="485" mass="53646">MHRIPGCEHISRGDFLSKLGLGIGAAGLMHLLGEPEVQGSQADQSTKRGLPGLPHFAPTAKRVICLFQSGGPSHLDLFDDKPVLRERFNEDLPDSIRKGQRITGMVASQARLACQPSKWNFSPCGQSGTKLSELLTHTGTIADDICLIRSVYTEAINHDPAITFFQTGSQLPGRPSMGAWTDYGLGCANDNLPSFVVLISMNKERPGQGLLARLWGSGFLPSEHQGVQFRGSGDPVLYLSDPRGLTRENRRWMLDGIQELNQQGFARIGDPEIETRIAQAELAYRMQSSVPDLMDLGHEPEHVLNSYGEDVHVPGSFARNCLIARRLAERGVRFIQLYHRDWDHHGGIHERLPPMVKDTDQASAALVKDLKQTGLLDETLVIWGGEFGRTPYAQGSARLDAYGRDHHGKAFSIWMAGGGIKPGMCYGETDDFGFNVVNQPVHIHDLQATILHCLGIDHTRLTYRFQGRQFRLTDVHGQVVKAILK</sequence>
<dbReference type="PANTHER" id="PTHR43737:SF1">
    <property type="entry name" value="DUF1501 DOMAIN-CONTAINING PROTEIN"/>
    <property type="match status" value="1"/>
</dbReference>
<dbReference type="OrthoDB" id="127333at2"/>
<name>A0A1C3EC79_9PLAN</name>
<reference evidence="1 2" key="1">
    <citation type="submission" date="2016-05" db="EMBL/GenBank/DDBJ databases">
        <title>Genomic and physiological characterization of Planctopirus sp. isolated from fresh water lake.</title>
        <authorList>
            <person name="Subhash Y."/>
            <person name="Ramana C."/>
        </authorList>
    </citation>
    <scope>NUCLEOTIDE SEQUENCE [LARGE SCALE GENOMIC DNA]</scope>
    <source>
        <strain evidence="1 2">JC280</strain>
    </source>
</reference>
<dbReference type="InterPro" id="IPR017850">
    <property type="entry name" value="Alkaline_phosphatase_core_sf"/>
</dbReference>
<dbReference type="AlphaFoldDB" id="A0A1C3EC79"/>
<evidence type="ECO:0000313" key="1">
    <source>
        <dbReference type="EMBL" id="ODA30838.1"/>
    </source>
</evidence>
<dbReference type="Proteomes" id="UP000094828">
    <property type="component" value="Unassembled WGS sequence"/>
</dbReference>
<comment type="caution">
    <text evidence="1">The sequence shown here is derived from an EMBL/GenBank/DDBJ whole genome shotgun (WGS) entry which is preliminary data.</text>
</comment>
<gene>
    <name evidence="1" type="ORF">A6X21_05240</name>
</gene>
<dbReference type="SUPFAM" id="SSF53649">
    <property type="entry name" value="Alkaline phosphatase-like"/>
    <property type="match status" value="1"/>
</dbReference>
<dbReference type="Gene3D" id="3.40.720.10">
    <property type="entry name" value="Alkaline Phosphatase, subunit A"/>
    <property type="match status" value="1"/>
</dbReference>
<dbReference type="Pfam" id="PF07394">
    <property type="entry name" value="DUF1501"/>
    <property type="match status" value="1"/>
</dbReference>
<dbReference type="InterPro" id="IPR010869">
    <property type="entry name" value="DUF1501"/>
</dbReference>
<organism evidence="1 2">
    <name type="scientific">Planctopirus hydrillae</name>
    <dbReference type="NCBI Taxonomy" id="1841610"/>
    <lineage>
        <taxon>Bacteria</taxon>
        <taxon>Pseudomonadati</taxon>
        <taxon>Planctomycetota</taxon>
        <taxon>Planctomycetia</taxon>
        <taxon>Planctomycetales</taxon>
        <taxon>Planctomycetaceae</taxon>
        <taxon>Planctopirus</taxon>
    </lineage>
</organism>
<protein>
    <submittedName>
        <fullName evidence="1">Sulfatase</fullName>
    </submittedName>
</protein>
<proteinExistence type="predicted"/>
<keyword evidence="2" id="KW-1185">Reference proteome</keyword>
<evidence type="ECO:0000313" key="2">
    <source>
        <dbReference type="Proteomes" id="UP000094828"/>
    </source>
</evidence>
<accession>A0A1C3EC79</accession>
<dbReference type="EMBL" id="LYDR01000099">
    <property type="protein sequence ID" value="ODA30838.1"/>
    <property type="molecule type" value="Genomic_DNA"/>
</dbReference>
<dbReference type="STRING" id="1841610.A6X21_05240"/>
<dbReference type="RefSeq" id="WP_068848163.1">
    <property type="nucleotide sequence ID" value="NZ_LYDR01000099.1"/>
</dbReference>